<evidence type="ECO:0000313" key="2">
    <source>
        <dbReference type="Proteomes" id="UP000597656"/>
    </source>
</evidence>
<dbReference type="EMBL" id="BMNC01000004">
    <property type="protein sequence ID" value="GGM94650.1"/>
    <property type="molecule type" value="Genomic_DNA"/>
</dbReference>
<sequence length="59" mass="6210">MGTGLAATTSASRLAGPRLTAQQCLWTALRLHGKNADADHIRDLLDRVGLGAREAGTRP</sequence>
<protein>
    <recommendedName>
        <fullName evidence="3">ANTAR domain-containing protein</fullName>
    </recommendedName>
</protein>
<name>A0ABQ2HZS3_9PSEU</name>
<keyword evidence="2" id="KW-1185">Reference proteome</keyword>
<evidence type="ECO:0008006" key="3">
    <source>
        <dbReference type="Google" id="ProtNLM"/>
    </source>
</evidence>
<proteinExistence type="predicted"/>
<reference evidence="2" key="1">
    <citation type="journal article" date="2019" name="Int. J. Syst. Evol. Microbiol.">
        <title>The Global Catalogue of Microorganisms (GCM) 10K type strain sequencing project: providing services to taxonomists for standard genome sequencing and annotation.</title>
        <authorList>
            <consortium name="The Broad Institute Genomics Platform"/>
            <consortium name="The Broad Institute Genome Sequencing Center for Infectious Disease"/>
            <person name="Wu L."/>
            <person name="Ma J."/>
        </authorList>
    </citation>
    <scope>NUCLEOTIDE SEQUENCE [LARGE SCALE GENOMIC DNA]</scope>
    <source>
        <strain evidence="2">CGMCC 4.7319</strain>
    </source>
</reference>
<organism evidence="1 2">
    <name type="scientific">Lentzea pudingi</name>
    <dbReference type="NCBI Taxonomy" id="1789439"/>
    <lineage>
        <taxon>Bacteria</taxon>
        <taxon>Bacillati</taxon>
        <taxon>Actinomycetota</taxon>
        <taxon>Actinomycetes</taxon>
        <taxon>Pseudonocardiales</taxon>
        <taxon>Pseudonocardiaceae</taxon>
        <taxon>Lentzea</taxon>
    </lineage>
</organism>
<dbReference type="Proteomes" id="UP000597656">
    <property type="component" value="Unassembled WGS sequence"/>
</dbReference>
<gene>
    <name evidence="1" type="ORF">GCM10011609_35160</name>
</gene>
<evidence type="ECO:0000313" key="1">
    <source>
        <dbReference type="EMBL" id="GGM94650.1"/>
    </source>
</evidence>
<accession>A0ABQ2HZS3</accession>
<comment type="caution">
    <text evidence="1">The sequence shown here is derived from an EMBL/GenBank/DDBJ whole genome shotgun (WGS) entry which is preliminary data.</text>
</comment>